<reference evidence="2 3" key="1">
    <citation type="submission" date="2017-07" db="EMBL/GenBank/DDBJ databases">
        <title>Amycolatopsis antarcticus sp. nov., isolated from the surface of an Antarcticus brown macroalga.</title>
        <authorList>
            <person name="Wang J."/>
            <person name="Leiva S."/>
            <person name="Huang J."/>
            <person name="Huang Y."/>
        </authorList>
    </citation>
    <scope>NUCLEOTIDE SEQUENCE [LARGE SCALE GENOMIC DNA]</scope>
    <source>
        <strain evidence="2 3">AU-G6</strain>
    </source>
</reference>
<feature type="transmembrane region" description="Helical" evidence="1">
    <location>
        <begin position="12"/>
        <end position="33"/>
    </location>
</feature>
<feature type="transmembrane region" description="Helical" evidence="1">
    <location>
        <begin position="94"/>
        <end position="112"/>
    </location>
</feature>
<dbReference type="OrthoDB" id="3831145at2"/>
<feature type="transmembrane region" description="Helical" evidence="1">
    <location>
        <begin position="63"/>
        <end position="87"/>
    </location>
</feature>
<protein>
    <submittedName>
        <fullName evidence="2">Uncharacterized protein</fullName>
    </submittedName>
</protein>
<dbReference type="EMBL" id="NKYE01000010">
    <property type="protein sequence ID" value="OZM71999.1"/>
    <property type="molecule type" value="Genomic_DNA"/>
</dbReference>
<dbReference type="RefSeq" id="WP_094863955.1">
    <property type="nucleotide sequence ID" value="NZ_NKYE01000010.1"/>
</dbReference>
<name>A0A263D1C3_9PSEU</name>
<dbReference type="InParanoid" id="A0A263D1C3"/>
<comment type="caution">
    <text evidence="2">The sequence shown here is derived from an EMBL/GenBank/DDBJ whole genome shotgun (WGS) entry which is preliminary data.</text>
</comment>
<keyword evidence="1" id="KW-0472">Membrane</keyword>
<gene>
    <name evidence="2" type="ORF">CFN78_17855</name>
</gene>
<sequence length="160" mass="16932">MEAQSYHQKQGFPVAVRTLVITVAVLILVLIALPVQMILDPSGTTESVVRNNPPMSPAELDTATTAAVVFATAVHAVFAAVAAWLTVKVRAGRQWARVTLTVLMIAAMLNGIDSATAGGEFLGWAVGGIVLAAVVAVLLWLPATMREFFARHRDGARQTA</sequence>
<accession>A0A263D1C3</accession>
<evidence type="ECO:0000313" key="3">
    <source>
        <dbReference type="Proteomes" id="UP000242444"/>
    </source>
</evidence>
<dbReference type="AlphaFoldDB" id="A0A263D1C3"/>
<feature type="transmembrane region" description="Helical" evidence="1">
    <location>
        <begin position="124"/>
        <end position="143"/>
    </location>
</feature>
<evidence type="ECO:0000256" key="1">
    <source>
        <dbReference type="SAM" id="Phobius"/>
    </source>
</evidence>
<proteinExistence type="predicted"/>
<evidence type="ECO:0000313" key="2">
    <source>
        <dbReference type="EMBL" id="OZM71999.1"/>
    </source>
</evidence>
<dbReference type="Proteomes" id="UP000242444">
    <property type="component" value="Unassembled WGS sequence"/>
</dbReference>
<keyword evidence="3" id="KW-1185">Reference proteome</keyword>
<keyword evidence="1" id="KW-1133">Transmembrane helix</keyword>
<keyword evidence="1" id="KW-0812">Transmembrane</keyword>
<organism evidence="2 3">
    <name type="scientific">Amycolatopsis antarctica</name>
    <dbReference type="NCBI Taxonomy" id="1854586"/>
    <lineage>
        <taxon>Bacteria</taxon>
        <taxon>Bacillati</taxon>
        <taxon>Actinomycetota</taxon>
        <taxon>Actinomycetes</taxon>
        <taxon>Pseudonocardiales</taxon>
        <taxon>Pseudonocardiaceae</taxon>
        <taxon>Amycolatopsis</taxon>
    </lineage>
</organism>